<feature type="transmembrane region" description="Helical" evidence="1">
    <location>
        <begin position="108"/>
        <end position="131"/>
    </location>
</feature>
<name>A0A7J4IXZ5_9ARCH</name>
<feature type="transmembrane region" description="Helical" evidence="1">
    <location>
        <begin position="84"/>
        <end position="102"/>
    </location>
</feature>
<protein>
    <submittedName>
        <fullName evidence="2">Uncharacterized protein</fullName>
    </submittedName>
</protein>
<evidence type="ECO:0000313" key="3">
    <source>
        <dbReference type="Proteomes" id="UP000565078"/>
    </source>
</evidence>
<evidence type="ECO:0000256" key="1">
    <source>
        <dbReference type="SAM" id="Phobius"/>
    </source>
</evidence>
<evidence type="ECO:0000313" key="2">
    <source>
        <dbReference type="EMBL" id="HIH09730.1"/>
    </source>
</evidence>
<proteinExistence type="predicted"/>
<feature type="transmembrane region" description="Helical" evidence="1">
    <location>
        <begin position="53"/>
        <end position="72"/>
    </location>
</feature>
<dbReference type="EMBL" id="DUGC01000056">
    <property type="protein sequence ID" value="HIH09730.1"/>
    <property type="molecule type" value="Genomic_DNA"/>
</dbReference>
<keyword evidence="1" id="KW-1133">Transmembrane helix</keyword>
<dbReference type="AlphaFoldDB" id="A0A7J4IXZ5"/>
<feature type="transmembrane region" description="Helical" evidence="1">
    <location>
        <begin position="12"/>
        <end position="33"/>
    </location>
</feature>
<gene>
    <name evidence="2" type="ORF">HA254_03580</name>
</gene>
<keyword evidence="1" id="KW-0812">Transmembrane</keyword>
<reference evidence="3" key="1">
    <citation type="journal article" date="2020" name="bioRxiv">
        <title>A rank-normalized archaeal taxonomy based on genome phylogeny resolves widespread incomplete and uneven classifications.</title>
        <authorList>
            <person name="Rinke C."/>
            <person name="Chuvochina M."/>
            <person name="Mussig A.J."/>
            <person name="Chaumeil P.-A."/>
            <person name="Waite D.W."/>
            <person name="Whitman W.B."/>
            <person name="Parks D.H."/>
            <person name="Hugenholtz P."/>
        </authorList>
    </citation>
    <scope>NUCLEOTIDE SEQUENCE [LARGE SCALE GENOMIC DNA]</scope>
</reference>
<keyword evidence="1" id="KW-0472">Membrane</keyword>
<sequence length="152" mass="16938">MLSDGEKKIALYYACLQAIIWLKCAVFFILFGRGKVMAFSAREFPAWVLLPDWIFHTGVHIFVAILALAFGARTQDPKKNGARLIAIIFAAVFLHNVGYWLTNAYPGVAYILRDFVVDSGLLLIAVLAGHYGGKLAWKMSKFLSPSNINEKN</sequence>
<accession>A0A7J4IXZ5</accession>
<dbReference type="Proteomes" id="UP000565078">
    <property type="component" value="Unassembled WGS sequence"/>
</dbReference>
<comment type="caution">
    <text evidence="2">The sequence shown here is derived from an EMBL/GenBank/DDBJ whole genome shotgun (WGS) entry which is preliminary data.</text>
</comment>
<organism evidence="2 3">
    <name type="scientific">Candidatus Iainarchaeum sp</name>
    <dbReference type="NCBI Taxonomy" id="3101447"/>
    <lineage>
        <taxon>Archaea</taxon>
        <taxon>Candidatus Iainarchaeota</taxon>
        <taxon>Candidatus Iainarchaeia</taxon>
        <taxon>Candidatus Iainarchaeales</taxon>
        <taxon>Candidatus Iainarchaeaceae</taxon>
        <taxon>Candidatus Iainarchaeum</taxon>
    </lineage>
</organism>